<evidence type="ECO:0000256" key="1">
    <source>
        <dbReference type="ARBA" id="ARBA00022829"/>
    </source>
</evidence>
<organism evidence="8">
    <name type="scientific">Herbaspirillum huttiense subsp. nephrolepidis</name>
    <dbReference type="NCBI Taxonomy" id="3075126"/>
    <lineage>
        <taxon>Bacteria</taxon>
        <taxon>Pseudomonadati</taxon>
        <taxon>Pseudomonadota</taxon>
        <taxon>Betaproteobacteria</taxon>
        <taxon>Burkholderiales</taxon>
        <taxon>Oxalobacteraceae</taxon>
        <taxon>Herbaspirillum</taxon>
    </lineage>
</organism>
<evidence type="ECO:0000256" key="5">
    <source>
        <dbReference type="PROSITE-ProRule" id="PRU01248"/>
    </source>
</evidence>
<dbReference type="PANTHER" id="PTHR30349:SF81">
    <property type="entry name" value="TYROSINE RECOMBINASE XERC"/>
    <property type="match status" value="1"/>
</dbReference>
<dbReference type="GO" id="GO:0006310">
    <property type="term" value="P:DNA recombination"/>
    <property type="evidence" value="ECO:0007669"/>
    <property type="project" value="UniProtKB-KW"/>
</dbReference>
<dbReference type="PROSITE" id="PS51898">
    <property type="entry name" value="TYR_RECOMBINASE"/>
    <property type="match status" value="1"/>
</dbReference>
<keyword evidence="1" id="KW-0159">Chromosome partition</keyword>
<keyword evidence="4" id="KW-0233">DNA recombination</keyword>
<evidence type="ECO:0000256" key="3">
    <source>
        <dbReference type="ARBA" id="ARBA00023125"/>
    </source>
</evidence>
<dbReference type="GO" id="GO:0003677">
    <property type="term" value="F:DNA binding"/>
    <property type="evidence" value="ECO:0007669"/>
    <property type="project" value="UniProtKB-UniRule"/>
</dbReference>
<keyword evidence="2" id="KW-0229">DNA integration</keyword>
<dbReference type="SUPFAM" id="SSF56349">
    <property type="entry name" value="DNA breaking-rejoining enzymes"/>
    <property type="match status" value="1"/>
</dbReference>
<dbReference type="InterPro" id="IPR044068">
    <property type="entry name" value="CB"/>
</dbReference>
<feature type="domain" description="Tyr recombinase" evidence="6">
    <location>
        <begin position="125"/>
        <end position="330"/>
    </location>
</feature>
<dbReference type="InterPro" id="IPR010998">
    <property type="entry name" value="Integrase_recombinase_N"/>
</dbReference>
<dbReference type="InterPro" id="IPR050090">
    <property type="entry name" value="Tyrosine_recombinase_XerCD"/>
</dbReference>
<feature type="domain" description="Core-binding (CB)" evidence="7">
    <location>
        <begin position="20"/>
        <end position="104"/>
    </location>
</feature>
<dbReference type="InterPro" id="IPR013762">
    <property type="entry name" value="Integrase-like_cat_sf"/>
</dbReference>
<evidence type="ECO:0000256" key="2">
    <source>
        <dbReference type="ARBA" id="ARBA00022908"/>
    </source>
</evidence>
<dbReference type="PROSITE" id="PS51900">
    <property type="entry name" value="CB"/>
    <property type="match status" value="1"/>
</dbReference>
<dbReference type="GO" id="GO:0007059">
    <property type="term" value="P:chromosome segregation"/>
    <property type="evidence" value="ECO:0007669"/>
    <property type="project" value="UniProtKB-KW"/>
</dbReference>
<dbReference type="EMBL" id="JAVRAA010000012">
    <property type="protein sequence ID" value="MDT0339315.1"/>
    <property type="molecule type" value="Genomic_DNA"/>
</dbReference>
<keyword evidence="3 5" id="KW-0238">DNA-binding</keyword>
<dbReference type="InterPro" id="IPR002104">
    <property type="entry name" value="Integrase_catalytic"/>
</dbReference>
<gene>
    <name evidence="8" type="ORF">RJN63_20945</name>
</gene>
<evidence type="ECO:0000259" key="6">
    <source>
        <dbReference type="PROSITE" id="PS51898"/>
    </source>
</evidence>
<evidence type="ECO:0000259" key="7">
    <source>
        <dbReference type="PROSITE" id="PS51900"/>
    </source>
</evidence>
<comment type="caution">
    <text evidence="8">The sequence shown here is derived from an EMBL/GenBank/DDBJ whole genome shotgun (WGS) entry which is preliminary data.</text>
</comment>
<dbReference type="InterPro" id="IPR011010">
    <property type="entry name" value="DNA_brk_join_enz"/>
</dbReference>
<dbReference type="Gene3D" id="1.10.443.10">
    <property type="entry name" value="Intergrase catalytic core"/>
    <property type="match status" value="1"/>
</dbReference>
<reference evidence="8" key="1">
    <citation type="submission" date="2023-02" db="EMBL/GenBank/DDBJ databases">
        <title>Description of Herbaspirillum huttiense subsp. nephrolepsisexaltata and Herbaspirillum huttiense subsp. lycopersicon.</title>
        <authorList>
            <person name="Poudel M."/>
            <person name="Sharma A."/>
            <person name="Goss E."/>
            <person name="Tapia J.H."/>
            <person name="Harmon C.M."/>
            <person name="Jones J.B."/>
        </authorList>
    </citation>
    <scope>NUCLEOTIDE SEQUENCE</scope>
    <source>
        <strain evidence="8">NC40101</strain>
    </source>
</reference>
<protein>
    <submittedName>
        <fullName evidence="8">Tyrosine-type recombinase/integrase</fullName>
    </submittedName>
</protein>
<dbReference type="GO" id="GO:0015074">
    <property type="term" value="P:DNA integration"/>
    <property type="evidence" value="ECO:0007669"/>
    <property type="project" value="UniProtKB-KW"/>
</dbReference>
<dbReference type="AlphaFoldDB" id="A0AAE4GBC1"/>
<evidence type="ECO:0000256" key="4">
    <source>
        <dbReference type="ARBA" id="ARBA00023172"/>
    </source>
</evidence>
<name>A0AAE4GBC1_9BURK</name>
<dbReference type="Pfam" id="PF00589">
    <property type="entry name" value="Phage_integrase"/>
    <property type="match status" value="1"/>
</dbReference>
<dbReference type="RefSeq" id="WP_310835979.1">
    <property type="nucleotide sequence ID" value="NZ_JAVLSM010000002.1"/>
</dbReference>
<dbReference type="InterPro" id="IPR004107">
    <property type="entry name" value="Integrase_SAM-like_N"/>
</dbReference>
<accession>A0AAE4GBC1</accession>
<dbReference type="PANTHER" id="PTHR30349">
    <property type="entry name" value="PHAGE INTEGRASE-RELATED"/>
    <property type="match status" value="1"/>
</dbReference>
<proteinExistence type="predicted"/>
<dbReference type="Pfam" id="PF02899">
    <property type="entry name" value="Phage_int_SAM_1"/>
    <property type="match status" value="1"/>
</dbReference>
<sequence length="352" mass="39863">MNQAIHSSTSCAAPGTPEEKAESEYIARFRRFIRFNKGRGAKTVDMYCRHLARLEQFLGQDGLLAATEEQLEMFTGAWLHKQGVQANSRRPYVAAIKAFYEWAKHHKVITQDPAEALHYPKAGKRLPSMMTLANAEKLMWAPDFSTLQGVRDAAILALMAGCGLRRDGVAGLNESALMATEHDGQARYMLRTFEKGEKERLVPVPREADMLLRLYLEHPDLQAIDRNLPNGDRVLFISFMNMMVPEHLYIGERRRLAPKAVWEIVKKHGRKAGIDEKQLHPHALRHLFGTELAEDDIDLLVRQELLGHAKADSTKIYTHLATRKKFAAIDKSSPLAKIKTPVNELLAKLRRS</sequence>
<dbReference type="Gene3D" id="1.10.150.130">
    <property type="match status" value="1"/>
</dbReference>
<evidence type="ECO:0000313" key="8">
    <source>
        <dbReference type="EMBL" id="MDT0339315.1"/>
    </source>
</evidence>